<gene>
    <name evidence="4" type="ORF">LYSCAS_24460</name>
</gene>
<evidence type="ECO:0000256" key="1">
    <source>
        <dbReference type="ARBA" id="ARBA00006484"/>
    </source>
</evidence>
<comment type="similarity">
    <text evidence="1">Belongs to the short-chain dehydrogenases/reductases (SDR) family.</text>
</comment>
<accession>A0ABN6G0C0</accession>
<reference evidence="4 5" key="1">
    <citation type="submission" date="2021-03" db="EMBL/GenBank/DDBJ databases">
        <title>Complete Genome Sequences of Two Lysobacter Strains Isolated from Sea Water (Lysobacter caseinilyticus) and Soil (Lysobacter helvus) in South Korea.</title>
        <authorList>
            <person name="Watanabe Y."/>
            <person name="Arakawa K."/>
        </authorList>
    </citation>
    <scope>NUCLEOTIDE SEQUENCE [LARGE SCALE GENOMIC DNA]</scope>
    <source>
        <strain evidence="4 5">KVB24</strain>
    </source>
</reference>
<evidence type="ECO:0000256" key="3">
    <source>
        <dbReference type="SAM" id="MobiDB-lite"/>
    </source>
</evidence>
<dbReference type="Proteomes" id="UP000681317">
    <property type="component" value="Chromosome"/>
</dbReference>
<name>A0ABN6G0C0_9GAMM</name>
<dbReference type="PANTHER" id="PTHR43669">
    <property type="entry name" value="5-KETO-D-GLUCONATE 5-REDUCTASE"/>
    <property type="match status" value="1"/>
</dbReference>
<feature type="region of interest" description="Disordered" evidence="3">
    <location>
        <begin position="242"/>
        <end position="264"/>
    </location>
</feature>
<dbReference type="Gene3D" id="3.40.50.720">
    <property type="entry name" value="NAD(P)-binding Rossmann-like Domain"/>
    <property type="match status" value="1"/>
</dbReference>
<evidence type="ECO:0008006" key="6">
    <source>
        <dbReference type="Google" id="ProtNLM"/>
    </source>
</evidence>
<feature type="compositionally biased region" description="Basic and acidic residues" evidence="3">
    <location>
        <begin position="253"/>
        <end position="264"/>
    </location>
</feature>
<proteinExistence type="inferred from homology"/>
<dbReference type="Pfam" id="PF13561">
    <property type="entry name" value="adh_short_C2"/>
    <property type="match status" value="1"/>
</dbReference>
<dbReference type="PANTHER" id="PTHR43669:SF12">
    <property type="entry name" value="BLR5618 PROTEIN"/>
    <property type="match status" value="1"/>
</dbReference>
<sequence length="264" mass="28131">MVRAALDAGRPVIAVSSDRDGLREMQGTHAHADFLPLVATLDGERRAAALAAKLRKLDRPIDGVVAALCTERERGRLLDASSDALREAIDKGVIAHLAAARHLLPLLAKGGRTGGYILIDGPGGERPWAGYGHRSVGAAALHMLARVLHDEARALGVRLQLLSLQWPVRTDANAAHACSQWPSANGIGRRVLELIDRRDRAPTQAVITCTGPCPDDDPPQAADIDAALLTSRCLQDARTLLGSIATPSAPSPSKEDTHDRPTRR</sequence>
<keyword evidence="2" id="KW-0560">Oxidoreductase</keyword>
<evidence type="ECO:0000313" key="5">
    <source>
        <dbReference type="Proteomes" id="UP000681317"/>
    </source>
</evidence>
<dbReference type="EMBL" id="AP024545">
    <property type="protein sequence ID" value="BCT93422.1"/>
    <property type="molecule type" value="Genomic_DNA"/>
</dbReference>
<keyword evidence="5" id="KW-1185">Reference proteome</keyword>
<protein>
    <recommendedName>
        <fullName evidence="6">SDR family NAD(P)-dependent oxidoreductase</fullName>
    </recommendedName>
</protein>
<evidence type="ECO:0000313" key="4">
    <source>
        <dbReference type="EMBL" id="BCT93422.1"/>
    </source>
</evidence>
<evidence type="ECO:0000256" key="2">
    <source>
        <dbReference type="ARBA" id="ARBA00023002"/>
    </source>
</evidence>
<dbReference type="InterPro" id="IPR036291">
    <property type="entry name" value="NAD(P)-bd_dom_sf"/>
</dbReference>
<dbReference type="SUPFAM" id="SSF51735">
    <property type="entry name" value="NAD(P)-binding Rossmann-fold domains"/>
    <property type="match status" value="1"/>
</dbReference>
<organism evidence="4 5">
    <name type="scientific">Noviluteimonas caseinilytica</name>
    <dbReference type="NCBI Taxonomy" id="2675101"/>
    <lineage>
        <taxon>Bacteria</taxon>
        <taxon>Pseudomonadati</taxon>
        <taxon>Pseudomonadota</taxon>
        <taxon>Gammaproteobacteria</taxon>
        <taxon>Lysobacterales</taxon>
        <taxon>Lysobacteraceae</taxon>
        <taxon>Noviluteimonas</taxon>
    </lineage>
</organism>
<dbReference type="InterPro" id="IPR002347">
    <property type="entry name" value="SDR_fam"/>
</dbReference>